<accession>A0A0B6YKW9</accession>
<feature type="compositionally biased region" description="Low complexity" evidence="1">
    <location>
        <begin position="95"/>
        <end position="111"/>
    </location>
</feature>
<feature type="compositionally biased region" description="Polar residues" evidence="1">
    <location>
        <begin position="26"/>
        <end position="38"/>
    </location>
</feature>
<feature type="non-terminal residue" evidence="2">
    <location>
        <position position="140"/>
    </location>
</feature>
<reference evidence="2" key="1">
    <citation type="submission" date="2014-12" db="EMBL/GenBank/DDBJ databases">
        <title>Insight into the proteome of Arion vulgaris.</title>
        <authorList>
            <person name="Aradska J."/>
            <person name="Bulat T."/>
            <person name="Smidak R."/>
            <person name="Sarate P."/>
            <person name="Gangsoo J."/>
            <person name="Sialana F."/>
            <person name="Bilban M."/>
            <person name="Lubec G."/>
        </authorList>
    </citation>
    <scope>NUCLEOTIDE SEQUENCE</scope>
    <source>
        <tissue evidence="2">Skin</tissue>
    </source>
</reference>
<gene>
    <name evidence="2" type="primary">ORF28692</name>
</gene>
<feature type="compositionally biased region" description="Low complexity" evidence="1">
    <location>
        <begin position="57"/>
        <end position="83"/>
    </location>
</feature>
<sequence length="140" mass="15119">ISPAGYIYANPHHHLNHHHHHHHPNVTVSPTSTINNINVHKLRHSGGDGHNLNHYQTATPNASPNAPSNNGIITTNINNNISIKSVGVKPDKHSMNSSSHSNATTTTSSSSDPAPYHPLQPTLNPNTKKEVDTKNLTNAN</sequence>
<evidence type="ECO:0000313" key="2">
    <source>
        <dbReference type="EMBL" id="CEK56858.1"/>
    </source>
</evidence>
<feature type="compositionally biased region" description="Basic residues" evidence="1">
    <location>
        <begin position="11"/>
        <end position="24"/>
    </location>
</feature>
<proteinExistence type="predicted"/>
<organism evidence="2">
    <name type="scientific">Arion vulgaris</name>
    <dbReference type="NCBI Taxonomy" id="1028688"/>
    <lineage>
        <taxon>Eukaryota</taxon>
        <taxon>Metazoa</taxon>
        <taxon>Spiralia</taxon>
        <taxon>Lophotrochozoa</taxon>
        <taxon>Mollusca</taxon>
        <taxon>Gastropoda</taxon>
        <taxon>Heterobranchia</taxon>
        <taxon>Euthyneura</taxon>
        <taxon>Panpulmonata</taxon>
        <taxon>Eupulmonata</taxon>
        <taxon>Stylommatophora</taxon>
        <taxon>Helicina</taxon>
        <taxon>Arionoidea</taxon>
        <taxon>Arionidae</taxon>
        <taxon>Arion</taxon>
    </lineage>
</organism>
<name>A0A0B6YKW9_9EUPU</name>
<dbReference type="EMBL" id="HACG01009993">
    <property type="protein sequence ID" value="CEK56858.1"/>
    <property type="molecule type" value="Transcribed_RNA"/>
</dbReference>
<feature type="non-terminal residue" evidence="2">
    <location>
        <position position="1"/>
    </location>
</feature>
<feature type="region of interest" description="Disordered" evidence="1">
    <location>
        <begin position="11"/>
        <end position="140"/>
    </location>
</feature>
<protein>
    <submittedName>
        <fullName evidence="2">Uncharacterized protein</fullName>
    </submittedName>
</protein>
<evidence type="ECO:0000256" key="1">
    <source>
        <dbReference type="SAM" id="MobiDB-lite"/>
    </source>
</evidence>
<dbReference type="AlphaFoldDB" id="A0A0B6YKW9"/>